<evidence type="ECO:0000259" key="7">
    <source>
        <dbReference type="Pfam" id="PF01386"/>
    </source>
</evidence>
<dbReference type="Pfam" id="PF14693">
    <property type="entry name" value="Ribosomal_TL5_C"/>
    <property type="match status" value="1"/>
</dbReference>
<dbReference type="Proteomes" id="UP000270021">
    <property type="component" value="Chromosome"/>
</dbReference>
<feature type="domain" description="Large ribosomal subunit protein bL25 beta" evidence="8">
    <location>
        <begin position="101"/>
        <end position="179"/>
    </location>
</feature>
<keyword evidence="3 5" id="KW-0689">Ribosomal protein</keyword>
<dbReference type="Pfam" id="PF01386">
    <property type="entry name" value="Ribosomal_L25p"/>
    <property type="match status" value="1"/>
</dbReference>
<evidence type="ECO:0000259" key="8">
    <source>
        <dbReference type="Pfam" id="PF14693"/>
    </source>
</evidence>
<sequence length="206" mass="21799">MVESVKLTNTVREDFGKGAARRLRRAGQIPAVVYGHGAETTHIALDAHETFLAVRYNQNALVTVTINGTDQLALVRDIQRHPMTWDIEHVDLIGVRAGEQVEVTVPITVVGEPAPGTAVTTDLLTVTILADATMIPESIEVDVEGKPAGTQFRIADLPLGEGVSTEMDPEDLVVSVIVPQGDTALEEADAEAAEAAAAEGAAEDTE</sequence>
<keyword evidence="2 5" id="KW-0694">RNA-binding</keyword>
<dbReference type="CDD" id="cd00495">
    <property type="entry name" value="Ribosomal_L25_TL5_CTC"/>
    <property type="match status" value="1"/>
</dbReference>
<evidence type="ECO:0000256" key="1">
    <source>
        <dbReference type="ARBA" id="ARBA00022730"/>
    </source>
</evidence>
<evidence type="ECO:0000256" key="5">
    <source>
        <dbReference type="HAMAP-Rule" id="MF_01334"/>
    </source>
</evidence>
<dbReference type="InterPro" id="IPR020930">
    <property type="entry name" value="Ribosomal_uL5_bac-type"/>
</dbReference>
<comment type="subunit">
    <text evidence="5">Part of the 50S ribosomal subunit; part of the 5S rRNA/L5/L18/L25 subcomplex. Contacts the 5S rRNA. Binds to the 5S rRNA independently of L5 and L18.</text>
</comment>
<organism evidence="9 10">
    <name type="scientific">Flaviflexus salsibiostraticola</name>
    <dbReference type="NCBI Taxonomy" id="1282737"/>
    <lineage>
        <taxon>Bacteria</taxon>
        <taxon>Bacillati</taxon>
        <taxon>Actinomycetota</taxon>
        <taxon>Actinomycetes</taxon>
        <taxon>Actinomycetales</taxon>
        <taxon>Actinomycetaceae</taxon>
        <taxon>Flaviflexus</taxon>
    </lineage>
</organism>
<dbReference type="InterPro" id="IPR011035">
    <property type="entry name" value="Ribosomal_bL25/Gln-tRNA_synth"/>
</dbReference>
<dbReference type="OrthoDB" id="5242980at2"/>
<dbReference type="SUPFAM" id="SSF50715">
    <property type="entry name" value="Ribosomal protein L25-like"/>
    <property type="match status" value="1"/>
</dbReference>
<dbReference type="InterPro" id="IPR029751">
    <property type="entry name" value="Ribosomal_L25_dom"/>
</dbReference>
<dbReference type="AlphaFoldDB" id="A0A3Q8WUP2"/>
<dbReference type="PANTHER" id="PTHR33284:SF1">
    <property type="entry name" value="RIBOSOMAL PROTEIN L25_GLN-TRNA SYNTHETASE, ANTI-CODON-BINDING DOMAIN-CONTAINING PROTEIN"/>
    <property type="match status" value="1"/>
</dbReference>
<dbReference type="GO" id="GO:0022625">
    <property type="term" value="C:cytosolic large ribosomal subunit"/>
    <property type="evidence" value="ECO:0007669"/>
    <property type="project" value="TreeGrafter"/>
</dbReference>
<evidence type="ECO:0000256" key="2">
    <source>
        <dbReference type="ARBA" id="ARBA00022884"/>
    </source>
</evidence>
<dbReference type="HAMAP" id="MF_01334">
    <property type="entry name" value="Ribosomal_bL25_CTC"/>
    <property type="match status" value="1"/>
</dbReference>
<dbReference type="PANTHER" id="PTHR33284">
    <property type="entry name" value="RIBOSOMAL PROTEIN L25/GLN-TRNA SYNTHETASE, ANTI-CODON-BINDING DOMAIN-CONTAINING PROTEIN"/>
    <property type="match status" value="1"/>
</dbReference>
<comment type="similarity">
    <text evidence="5">Belongs to the bacterial ribosomal protein bL25 family. CTC subfamily.</text>
</comment>
<name>A0A3Q8WUP2_9ACTO</name>
<dbReference type="InterPro" id="IPR001021">
    <property type="entry name" value="Ribosomal_bL25_long"/>
</dbReference>
<dbReference type="RefSeq" id="WP_126041643.1">
    <property type="nucleotide sequence ID" value="NZ_CP034438.1"/>
</dbReference>
<dbReference type="GO" id="GO:0006412">
    <property type="term" value="P:translation"/>
    <property type="evidence" value="ECO:0007669"/>
    <property type="project" value="UniProtKB-UniRule"/>
</dbReference>
<keyword evidence="4 5" id="KW-0687">Ribonucleoprotein</keyword>
<dbReference type="GO" id="GO:0008097">
    <property type="term" value="F:5S rRNA binding"/>
    <property type="evidence" value="ECO:0007669"/>
    <property type="project" value="InterPro"/>
</dbReference>
<evidence type="ECO:0000256" key="6">
    <source>
        <dbReference type="SAM" id="MobiDB-lite"/>
    </source>
</evidence>
<dbReference type="NCBIfam" id="NF004612">
    <property type="entry name" value="PRK05943.1"/>
    <property type="match status" value="1"/>
</dbReference>
<comment type="function">
    <text evidence="5">This is one of the proteins that binds to the 5S RNA in the ribosome where it forms part of the central protuberance.</text>
</comment>
<gene>
    <name evidence="5" type="primary">rplY</name>
    <name evidence="5" type="synonym">ctc</name>
    <name evidence="9" type="ORF">EJO69_10480</name>
</gene>
<dbReference type="InterPro" id="IPR037121">
    <property type="entry name" value="Ribosomal_bL25_C"/>
</dbReference>
<dbReference type="NCBIfam" id="NF004131">
    <property type="entry name" value="PRK05618.2-1"/>
    <property type="match status" value="1"/>
</dbReference>
<keyword evidence="10" id="KW-1185">Reference proteome</keyword>
<feature type="region of interest" description="Disordered" evidence="6">
    <location>
        <begin position="187"/>
        <end position="206"/>
    </location>
</feature>
<protein>
    <recommendedName>
        <fullName evidence="5">Large ribosomal subunit protein bL25</fullName>
    </recommendedName>
    <alternativeName>
        <fullName evidence="5">General stress protein CTC</fullName>
    </alternativeName>
</protein>
<dbReference type="KEGG" id="fsl:EJO69_10480"/>
<feature type="domain" description="Large ribosomal subunit protein bL25 L25" evidence="7">
    <location>
        <begin position="9"/>
        <end position="92"/>
    </location>
</feature>
<evidence type="ECO:0000256" key="4">
    <source>
        <dbReference type="ARBA" id="ARBA00023274"/>
    </source>
</evidence>
<dbReference type="Gene3D" id="2.170.120.20">
    <property type="entry name" value="Ribosomal protein L25, beta domain"/>
    <property type="match status" value="1"/>
</dbReference>
<dbReference type="InterPro" id="IPR020057">
    <property type="entry name" value="Ribosomal_bL25_b-dom"/>
</dbReference>
<evidence type="ECO:0000313" key="9">
    <source>
        <dbReference type="EMBL" id="AZN30680.1"/>
    </source>
</evidence>
<dbReference type="InterPro" id="IPR020056">
    <property type="entry name" value="Rbsml_bL25/Gln-tRNA_synth_N"/>
</dbReference>
<evidence type="ECO:0000256" key="3">
    <source>
        <dbReference type="ARBA" id="ARBA00022980"/>
    </source>
</evidence>
<dbReference type="GO" id="GO:0003735">
    <property type="term" value="F:structural constituent of ribosome"/>
    <property type="evidence" value="ECO:0007669"/>
    <property type="project" value="InterPro"/>
</dbReference>
<evidence type="ECO:0000313" key="10">
    <source>
        <dbReference type="Proteomes" id="UP000270021"/>
    </source>
</evidence>
<keyword evidence="1 5" id="KW-0699">rRNA-binding</keyword>
<reference evidence="9 10" key="1">
    <citation type="submission" date="2018-12" db="EMBL/GenBank/DDBJ databases">
        <title>Complete genome sequence of Flaviflexus salsibiostraticola KCTC 33148.</title>
        <authorList>
            <person name="Bae J.-W."/>
        </authorList>
    </citation>
    <scope>NUCLEOTIDE SEQUENCE [LARGE SCALE GENOMIC DNA]</scope>
    <source>
        <strain evidence="9 10">KCTC 33148</strain>
    </source>
</reference>
<dbReference type="Gene3D" id="2.40.240.10">
    <property type="entry name" value="Ribosomal Protein L25, Chain P"/>
    <property type="match status" value="1"/>
</dbReference>
<accession>A0A3Q8WUP2</accession>
<proteinExistence type="inferred from homology"/>
<dbReference type="EMBL" id="CP034438">
    <property type="protein sequence ID" value="AZN30680.1"/>
    <property type="molecule type" value="Genomic_DNA"/>
</dbReference>
<dbReference type="NCBIfam" id="TIGR00731">
    <property type="entry name" value="bL25_bact_ctc"/>
    <property type="match status" value="1"/>
</dbReference>